<evidence type="ECO:0000256" key="3">
    <source>
        <dbReference type="ARBA" id="ARBA00004906"/>
    </source>
</evidence>
<feature type="transmembrane region" description="Helical" evidence="15">
    <location>
        <begin position="406"/>
        <end position="439"/>
    </location>
</feature>
<proteinExistence type="predicted"/>
<dbReference type="SMART" id="SM00184">
    <property type="entry name" value="RING"/>
    <property type="match status" value="2"/>
</dbReference>
<evidence type="ECO:0000256" key="2">
    <source>
        <dbReference type="ARBA" id="ARBA00004167"/>
    </source>
</evidence>
<feature type="domain" description="RING-type" evidence="16">
    <location>
        <begin position="139"/>
        <end position="182"/>
    </location>
</feature>
<feature type="domain" description="RING-type" evidence="17">
    <location>
        <begin position="135"/>
        <end position="334"/>
    </location>
</feature>
<keyword evidence="13 15" id="KW-0472">Membrane</keyword>
<evidence type="ECO:0000256" key="6">
    <source>
        <dbReference type="ARBA" id="ARBA00022692"/>
    </source>
</evidence>
<dbReference type="EC" id="2.3.2.31" evidence="4"/>
<dbReference type="InterPro" id="IPR031127">
    <property type="entry name" value="E3_UB_ligase_RBR"/>
</dbReference>
<keyword evidence="10" id="KW-0833">Ubl conjugation pathway</keyword>
<dbReference type="Pfam" id="PF01485">
    <property type="entry name" value="IBR"/>
    <property type="match status" value="1"/>
</dbReference>
<dbReference type="GO" id="GO:0005737">
    <property type="term" value="C:cytoplasm"/>
    <property type="evidence" value="ECO:0007669"/>
    <property type="project" value="UniProtKB-ARBA"/>
</dbReference>
<evidence type="ECO:0000256" key="4">
    <source>
        <dbReference type="ARBA" id="ARBA00012251"/>
    </source>
</evidence>
<dbReference type="InterPro" id="IPR017907">
    <property type="entry name" value="Znf_RING_CS"/>
</dbReference>
<evidence type="ECO:0000256" key="12">
    <source>
        <dbReference type="ARBA" id="ARBA00022989"/>
    </source>
</evidence>
<reference evidence="18" key="1">
    <citation type="submission" date="2021-01" db="EMBL/GenBank/DDBJ databases">
        <authorList>
            <consortium name="Genoscope - CEA"/>
            <person name="William W."/>
        </authorList>
    </citation>
    <scope>NUCLEOTIDE SEQUENCE</scope>
</reference>
<evidence type="ECO:0000313" key="19">
    <source>
        <dbReference type="Proteomes" id="UP000692954"/>
    </source>
</evidence>
<evidence type="ECO:0000313" key="18">
    <source>
        <dbReference type="EMBL" id="CAD8112379.1"/>
    </source>
</evidence>
<dbReference type="PROSITE" id="PS51873">
    <property type="entry name" value="TRIAD"/>
    <property type="match status" value="1"/>
</dbReference>
<evidence type="ECO:0000256" key="14">
    <source>
        <dbReference type="PROSITE-ProRule" id="PRU00175"/>
    </source>
</evidence>
<sequence>MNSNNHNEQLCQYEQQKPRYQHFYLELYKSKILQIHGPKLQQSDTLKCQQNNGEQLSSADDPIYLDIQDEKEQEIQFELLPRQQQSQEKNKAFQNFLKKYSIIKRFGIRRLRQNESSDELESQEKSDEISQNQKEYKECQICLSQRKMNQYLPCKHEFCKSCVGTHLKENIIRGNVMIIQCPQLSCSEQFQKHQIKELVSRSLYEKYERFYSRQQISQNKNVRWCPRVDCEQYVIGTGNDQLICSCGQQICFKCGNEYHLNISCEQAMDTQYLKVRKELQVNNCPNCQAPIEKRGGCNHMTCYKCKYEFCWICHGKYSSAHYGIFNIFGCAIPGGQVSNIKPLNNPMLIRIMMIIPKLILTLLLSIGLLILLPFFILYLIISAPYQIVKRISNFRINNCSKCSQIAYFILYLFIGSILSPITIICAILISPLLLINYIIDNL</sequence>
<dbReference type="PROSITE" id="PS00518">
    <property type="entry name" value="ZF_RING_1"/>
    <property type="match status" value="1"/>
</dbReference>
<evidence type="ECO:0000259" key="17">
    <source>
        <dbReference type="PROSITE" id="PS51873"/>
    </source>
</evidence>
<gene>
    <name evidence="18" type="ORF">PSON_ATCC_30995.1.T1000174</name>
</gene>
<comment type="pathway">
    <text evidence="3">Protein modification; protein ubiquitination.</text>
</comment>
<dbReference type="Proteomes" id="UP000692954">
    <property type="component" value="Unassembled WGS sequence"/>
</dbReference>
<dbReference type="SMART" id="SM00647">
    <property type="entry name" value="IBR"/>
    <property type="match status" value="2"/>
</dbReference>
<keyword evidence="9 14" id="KW-0863">Zinc-finger</keyword>
<dbReference type="GO" id="GO:0008270">
    <property type="term" value="F:zinc ion binding"/>
    <property type="evidence" value="ECO:0007669"/>
    <property type="project" value="UniProtKB-KW"/>
</dbReference>
<keyword evidence="19" id="KW-1185">Reference proteome</keyword>
<evidence type="ECO:0000256" key="9">
    <source>
        <dbReference type="ARBA" id="ARBA00022771"/>
    </source>
</evidence>
<evidence type="ECO:0000256" key="8">
    <source>
        <dbReference type="ARBA" id="ARBA00022737"/>
    </source>
</evidence>
<organism evidence="18 19">
    <name type="scientific">Paramecium sonneborni</name>
    <dbReference type="NCBI Taxonomy" id="65129"/>
    <lineage>
        <taxon>Eukaryota</taxon>
        <taxon>Sar</taxon>
        <taxon>Alveolata</taxon>
        <taxon>Ciliophora</taxon>
        <taxon>Intramacronucleata</taxon>
        <taxon>Oligohymenophorea</taxon>
        <taxon>Peniculida</taxon>
        <taxon>Parameciidae</taxon>
        <taxon>Paramecium</taxon>
    </lineage>
</organism>
<keyword evidence="6 15" id="KW-0812">Transmembrane</keyword>
<evidence type="ECO:0000259" key="16">
    <source>
        <dbReference type="PROSITE" id="PS50089"/>
    </source>
</evidence>
<dbReference type="Pfam" id="PF00097">
    <property type="entry name" value="zf-C3HC4"/>
    <property type="match status" value="1"/>
</dbReference>
<dbReference type="InterPro" id="IPR018957">
    <property type="entry name" value="Znf_C3HC4_RING-type"/>
</dbReference>
<evidence type="ECO:0000256" key="10">
    <source>
        <dbReference type="ARBA" id="ARBA00022786"/>
    </source>
</evidence>
<dbReference type="GO" id="GO:0031090">
    <property type="term" value="C:organelle membrane"/>
    <property type="evidence" value="ECO:0007669"/>
    <property type="project" value="UniProtKB-ARBA"/>
</dbReference>
<evidence type="ECO:0000256" key="13">
    <source>
        <dbReference type="ARBA" id="ARBA00023136"/>
    </source>
</evidence>
<keyword evidence="12 15" id="KW-1133">Transmembrane helix</keyword>
<comment type="subcellular location">
    <subcellularLocation>
        <location evidence="2">Membrane</location>
        <topology evidence="2">Single-pass membrane protein</topology>
    </subcellularLocation>
</comment>
<dbReference type="FunFam" id="3.30.40.10:FF:000051">
    <property type="entry name" value="RBR-type E3 ubiquitin transferase"/>
    <property type="match status" value="1"/>
</dbReference>
<feature type="transmembrane region" description="Helical" evidence="15">
    <location>
        <begin position="358"/>
        <end position="385"/>
    </location>
</feature>
<dbReference type="PROSITE" id="PS50089">
    <property type="entry name" value="ZF_RING_2"/>
    <property type="match status" value="1"/>
</dbReference>
<dbReference type="GO" id="GO:0016567">
    <property type="term" value="P:protein ubiquitination"/>
    <property type="evidence" value="ECO:0007669"/>
    <property type="project" value="InterPro"/>
</dbReference>
<dbReference type="PANTHER" id="PTHR11685">
    <property type="entry name" value="RBR FAMILY RING FINGER AND IBR DOMAIN-CONTAINING"/>
    <property type="match status" value="1"/>
</dbReference>
<evidence type="ECO:0000256" key="15">
    <source>
        <dbReference type="SAM" id="Phobius"/>
    </source>
</evidence>
<dbReference type="InterPro" id="IPR002867">
    <property type="entry name" value="IBR_dom"/>
</dbReference>
<dbReference type="InterPro" id="IPR044066">
    <property type="entry name" value="TRIAD_supradom"/>
</dbReference>
<keyword evidence="11" id="KW-0862">Zinc</keyword>
<evidence type="ECO:0000256" key="11">
    <source>
        <dbReference type="ARBA" id="ARBA00022833"/>
    </source>
</evidence>
<keyword evidence="7" id="KW-0479">Metal-binding</keyword>
<dbReference type="Pfam" id="PF22191">
    <property type="entry name" value="IBR_1"/>
    <property type="match status" value="1"/>
</dbReference>
<evidence type="ECO:0000256" key="7">
    <source>
        <dbReference type="ARBA" id="ARBA00022723"/>
    </source>
</evidence>
<accession>A0A8S1Q9M1</accession>
<dbReference type="EMBL" id="CAJJDN010000100">
    <property type="protein sequence ID" value="CAD8112379.1"/>
    <property type="molecule type" value="Genomic_DNA"/>
</dbReference>
<keyword evidence="5" id="KW-0808">Transferase</keyword>
<evidence type="ECO:0000256" key="1">
    <source>
        <dbReference type="ARBA" id="ARBA00001798"/>
    </source>
</evidence>
<dbReference type="GO" id="GO:0061630">
    <property type="term" value="F:ubiquitin protein ligase activity"/>
    <property type="evidence" value="ECO:0007669"/>
    <property type="project" value="UniProtKB-EC"/>
</dbReference>
<dbReference type="InterPro" id="IPR001841">
    <property type="entry name" value="Znf_RING"/>
</dbReference>
<comment type="caution">
    <text evidence="18">The sequence shown here is derived from an EMBL/GenBank/DDBJ whole genome shotgun (WGS) entry which is preliminary data.</text>
</comment>
<comment type="catalytic activity">
    <reaction evidence="1">
        <text>[E2 ubiquitin-conjugating enzyme]-S-ubiquitinyl-L-cysteine + [acceptor protein]-L-lysine = [E2 ubiquitin-conjugating enzyme]-L-cysteine + [acceptor protein]-N(6)-ubiquitinyl-L-lysine.</text>
        <dbReference type="EC" id="2.3.2.31"/>
    </reaction>
</comment>
<protein>
    <recommendedName>
        <fullName evidence="4">RBR-type E3 ubiquitin transferase</fullName>
        <ecNumber evidence="4">2.3.2.31</ecNumber>
    </recommendedName>
</protein>
<keyword evidence="8" id="KW-0677">Repeat</keyword>
<evidence type="ECO:0000256" key="5">
    <source>
        <dbReference type="ARBA" id="ARBA00022679"/>
    </source>
</evidence>
<dbReference type="OrthoDB" id="297477at2759"/>
<dbReference type="FunFam" id="1.20.120.1750:FF:000039">
    <property type="entry name" value="RBR-type E3 ubiquitin transferase"/>
    <property type="match status" value="1"/>
</dbReference>
<name>A0A8S1Q9M1_9CILI</name>
<dbReference type="AlphaFoldDB" id="A0A8S1Q9M1"/>